<dbReference type="Proteomes" id="UP000503162">
    <property type="component" value="Chromosome"/>
</dbReference>
<sequence length="125" mass="13870">MRVEAWLIQHGLPCRVADNPWIDHALTAFIEGNELSFTQSEWLCAWLTASAPQNLPLLLGMQQQNPSFLPMLYLTAPGGQHDAPPIQQAHADGVLREAEGLGLVQFRATHQAPKRPWEPTLGRAD</sequence>
<reference evidence="1 2" key="1">
    <citation type="submission" date="2020-03" db="EMBL/GenBank/DDBJ databases">
        <title>Hydrogenophaga sp. nov. isolated from cyanobacterial mat.</title>
        <authorList>
            <person name="Thorat V."/>
            <person name="Kirdat K."/>
            <person name="Tiwarekar B."/>
            <person name="Costa E.D."/>
            <person name="Yadav A."/>
        </authorList>
    </citation>
    <scope>NUCLEOTIDE SEQUENCE [LARGE SCALE GENOMIC DNA]</scope>
    <source>
        <strain evidence="1 2">BA0156</strain>
    </source>
</reference>
<evidence type="ECO:0000313" key="2">
    <source>
        <dbReference type="Proteomes" id="UP000503162"/>
    </source>
</evidence>
<dbReference type="KEGG" id="hcz:G9Q37_13055"/>
<gene>
    <name evidence="1" type="ORF">G9Q37_13055</name>
</gene>
<proteinExistence type="predicted"/>
<dbReference type="AlphaFoldDB" id="A0A6G8IIH6"/>
<evidence type="ECO:0000313" key="1">
    <source>
        <dbReference type="EMBL" id="QIM53004.1"/>
    </source>
</evidence>
<accession>A0A6G8IIH6</accession>
<name>A0A6G8IIH6_9BURK</name>
<dbReference type="EMBL" id="CP049989">
    <property type="protein sequence ID" value="QIM53004.1"/>
    <property type="molecule type" value="Genomic_DNA"/>
</dbReference>
<protein>
    <submittedName>
        <fullName evidence="1">Uncharacterized protein</fullName>
    </submittedName>
</protein>
<organism evidence="1 2">
    <name type="scientific">Hydrogenophaga crocea</name>
    <dbReference type="NCBI Taxonomy" id="2716225"/>
    <lineage>
        <taxon>Bacteria</taxon>
        <taxon>Pseudomonadati</taxon>
        <taxon>Pseudomonadota</taxon>
        <taxon>Betaproteobacteria</taxon>
        <taxon>Burkholderiales</taxon>
        <taxon>Comamonadaceae</taxon>
        <taxon>Hydrogenophaga</taxon>
    </lineage>
</organism>
<dbReference type="RefSeq" id="WP_166227640.1">
    <property type="nucleotide sequence ID" value="NZ_CP049989.1"/>
</dbReference>
<keyword evidence="2" id="KW-1185">Reference proteome</keyword>